<dbReference type="Pfam" id="PF04237">
    <property type="entry name" value="YjbR"/>
    <property type="match status" value="1"/>
</dbReference>
<dbReference type="AlphaFoldDB" id="A0A2D3W5F9"/>
<dbReference type="SUPFAM" id="SSF142906">
    <property type="entry name" value="YjbR-like"/>
    <property type="match status" value="1"/>
</dbReference>
<dbReference type="PANTHER" id="PTHR35145:SF1">
    <property type="entry name" value="CYTOPLASMIC PROTEIN"/>
    <property type="match status" value="1"/>
</dbReference>
<dbReference type="PANTHER" id="PTHR35145">
    <property type="entry name" value="CYTOPLASMIC PROTEIN-RELATED"/>
    <property type="match status" value="1"/>
</dbReference>
<dbReference type="STRING" id="366522.GCA_001548055_00506"/>
<dbReference type="Proteomes" id="UP000231638">
    <property type="component" value="Unassembled WGS sequence"/>
</dbReference>
<protein>
    <submittedName>
        <fullName evidence="1">MmcQ-like protein</fullName>
    </submittedName>
</protein>
<accession>A0A2D3W5F9</accession>
<name>A0A2D3W5F9_9BACT</name>
<evidence type="ECO:0000313" key="2">
    <source>
        <dbReference type="Proteomes" id="UP000231638"/>
    </source>
</evidence>
<organism evidence="1 2">
    <name type="scientific">Sulfurospirillum cavolei</name>
    <dbReference type="NCBI Taxonomy" id="366522"/>
    <lineage>
        <taxon>Bacteria</taxon>
        <taxon>Pseudomonadati</taxon>
        <taxon>Campylobacterota</taxon>
        <taxon>Epsilonproteobacteria</taxon>
        <taxon>Campylobacterales</taxon>
        <taxon>Sulfurospirillaceae</taxon>
        <taxon>Sulfurospirillum</taxon>
    </lineage>
</organism>
<gene>
    <name evidence="1" type="ORF">CFH80_09015</name>
</gene>
<reference evidence="1 2" key="1">
    <citation type="journal article" date="2017" name="Front. Microbiol.">
        <title>Comparative Genomic Analysis of the Class Epsilonproteobacteria and Proposed Reclassification to Epsilonbacteraeota (phyl. nov.).</title>
        <authorList>
            <person name="Waite D.W."/>
            <person name="Vanwonterghem I."/>
            <person name="Rinke C."/>
            <person name="Parks D.H."/>
            <person name="Zhang Y."/>
            <person name="Takai K."/>
            <person name="Sievert S.M."/>
            <person name="Simon J."/>
            <person name="Campbell B.J."/>
            <person name="Hanson T.E."/>
            <person name="Woyke T."/>
            <person name="Klotz M.G."/>
            <person name="Hugenholtz P."/>
        </authorList>
    </citation>
    <scope>NUCLEOTIDE SEQUENCE [LARGE SCALE GENOMIC DNA]</scope>
    <source>
        <strain evidence="1">UBA11420</strain>
    </source>
</reference>
<evidence type="ECO:0000313" key="1">
    <source>
        <dbReference type="EMBL" id="DAB35648.1"/>
    </source>
</evidence>
<comment type="caution">
    <text evidence="1">The sequence shown here is derived from an EMBL/GenBank/DDBJ whole genome shotgun (WGS) entry which is preliminary data.</text>
</comment>
<proteinExistence type="predicted"/>
<dbReference type="InterPro" id="IPR007351">
    <property type="entry name" value="YjbR"/>
</dbReference>
<dbReference type="InterPro" id="IPR038056">
    <property type="entry name" value="YjbR-like_sf"/>
</dbReference>
<dbReference type="InterPro" id="IPR058532">
    <property type="entry name" value="YjbR/MT2646/Rv2570-like"/>
</dbReference>
<dbReference type="Gene3D" id="3.90.1150.30">
    <property type="match status" value="1"/>
</dbReference>
<dbReference type="EMBL" id="DLUG01000233">
    <property type="protein sequence ID" value="DAB35648.1"/>
    <property type="molecule type" value="Genomic_DNA"/>
</dbReference>
<sequence>MTFEILNDYCLSHIGAIKEYPFDATTAVYKVGNKIFALIDEESRPPHINLKCDPYYARELREMYVSVIAGYHMNKKHWNTVICEGEVDDALVLEWIDDSYELVFGSLSHKMQTFIRNSH</sequence>